<keyword evidence="3" id="KW-0325">Glycoprotein</keyword>
<dbReference type="InterPro" id="IPR011990">
    <property type="entry name" value="TPR-like_helical_dom_sf"/>
</dbReference>
<comment type="similarity">
    <text evidence="1">Belongs to the leprecan family.</text>
</comment>
<evidence type="ECO:0000256" key="2">
    <source>
        <dbReference type="ARBA" id="ARBA00022729"/>
    </source>
</evidence>
<evidence type="ECO:0000259" key="4">
    <source>
        <dbReference type="Pfam" id="PF23557"/>
    </source>
</evidence>
<dbReference type="AlphaFoldDB" id="A0A060VTY6"/>
<dbReference type="GO" id="GO:0030199">
    <property type="term" value="P:collagen fibril organization"/>
    <property type="evidence" value="ECO:0007669"/>
    <property type="project" value="TreeGrafter"/>
</dbReference>
<organism evidence="5 6">
    <name type="scientific">Oncorhynchus mykiss</name>
    <name type="common">Rainbow trout</name>
    <name type="synonym">Salmo gairdneri</name>
    <dbReference type="NCBI Taxonomy" id="8022"/>
    <lineage>
        <taxon>Eukaryota</taxon>
        <taxon>Metazoa</taxon>
        <taxon>Chordata</taxon>
        <taxon>Craniata</taxon>
        <taxon>Vertebrata</taxon>
        <taxon>Euteleostomi</taxon>
        <taxon>Actinopterygii</taxon>
        <taxon>Neopterygii</taxon>
        <taxon>Teleostei</taxon>
        <taxon>Protacanthopterygii</taxon>
        <taxon>Salmoniformes</taxon>
        <taxon>Salmonidae</taxon>
        <taxon>Salmoninae</taxon>
        <taxon>Oncorhynchus</taxon>
    </lineage>
</organism>
<dbReference type="PaxDb" id="8022-A0A060VTY6"/>
<dbReference type="Proteomes" id="UP000193380">
    <property type="component" value="Chromosome 2"/>
</dbReference>
<dbReference type="STRING" id="8022.A0A060VTY6"/>
<dbReference type="GO" id="GO:0005783">
    <property type="term" value="C:endoplasmic reticulum"/>
    <property type="evidence" value="ECO:0007669"/>
    <property type="project" value="TreeGrafter"/>
</dbReference>
<evidence type="ECO:0000313" key="6">
    <source>
        <dbReference type="Proteomes" id="UP000193380"/>
    </source>
</evidence>
<dbReference type="EMBL" id="FR904303">
    <property type="protein sequence ID" value="CDQ58423.1"/>
    <property type="molecule type" value="Genomic_DNA"/>
</dbReference>
<protein>
    <recommendedName>
        <fullName evidence="4">Leprecan-like alpha-helical domain-containing protein</fullName>
    </recommendedName>
</protein>
<proteinExistence type="inferred from homology"/>
<sequence length="247" mass="28076">MALFANHNSVYVALHIPLIHYLFSFFDFTSPVAGIGASAGSASGLIPSYDVLYYTGVRAYFSEEWEKAAELLEKSMTTREALFRTRQQCHEECLPAGHDRLPKLDTEKGNVWDLWAVDWVQRRAECVRFCLGRAVTPAGQLPVSADIEYEFSTRNPYHFLQVVYWNLGKVQKAASAAHTFFVANPSHLEMRNNIEKYRRMEGVTEDAFQDREMETEKHWVIFLKRVGGGGLCVSEKLSNTVNARLDA</sequence>
<keyword evidence="2" id="KW-0732">Signal</keyword>
<dbReference type="PANTHER" id="PTHR13986:SF8">
    <property type="entry name" value="PROLYL 3-HYDROXYLASE 1-LIKE PROTEIN"/>
    <property type="match status" value="1"/>
</dbReference>
<reference evidence="5 6" key="1">
    <citation type="journal article" date="2014" name="Nat. Commun.">
        <title>The rainbow trout genome provides novel insights into evolution after whole-genome duplication in vertebrates.</title>
        <authorList>
            <person name="Berthelot C."/>
            <person name="Brunet F."/>
            <person name="Chalopin D."/>
            <person name="Juanchich A."/>
            <person name="Bernard M."/>
            <person name="Noel B."/>
            <person name="Bento P."/>
            <person name="Da Silva C."/>
            <person name="Labadie K."/>
            <person name="Alberti A."/>
            <person name="Aury J.M."/>
            <person name="Louis A."/>
            <person name="Dehais P."/>
            <person name="Bardou P."/>
            <person name="Montfort J."/>
            <person name="Klopp C."/>
            <person name="Cabau C."/>
            <person name="Gaspin C."/>
            <person name="Thorgaard G.H."/>
            <person name="Boussaha M."/>
            <person name="Quillet E."/>
            <person name="Guyomard R."/>
            <person name="Galiana D."/>
            <person name="Bobe J."/>
            <person name="Volff J.N."/>
            <person name="Genet C."/>
            <person name="Wincker P."/>
            <person name="Jaillon O."/>
            <person name="Roest Crollius H."/>
            <person name="Guiguen Y."/>
        </authorList>
    </citation>
    <scope>NUCLEOTIDE SEQUENCE [LARGE SCALE GENOMIC DNA]</scope>
</reference>
<evidence type="ECO:0000256" key="1">
    <source>
        <dbReference type="ARBA" id="ARBA00006487"/>
    </source>
</evidence>
<dbReference type="GO" id="GO:0005518">
    <property type="term" value="F:collagen binding"/>
    <property type="evidence" value="ECO:0007669"/>
    <property type="project" value="TreeGrafter"/>
</dbReference>
<evidence type="ECO:0000256" key="3">
    <source>
        <dbReference type="ARBA" id="ARBA00023180"/>
    </source>
</evidence>
<dbReference type="Pfam" id="PF23557">
    <property type="entry name" value="TPR_leprecan"/>
    <property type="match status" value="1"/>
</dbReference>
<evidence type="ECO:0000313" key="5">
    <source>
        <dbReference type="EMBL" id="CDQ58423.1"/>
    </source>
</evidence>
<dbReference type="PANTHER" id="PTHR13986">
    <property type="entry name" value="PROTEIN LYSINE HYDROXYLATION COMPLEX COMPONENT"/>
    <property type="match status" value="1"/>
</dbReference>
<dbReference type="InterPro" id="IPR056585">
    <property type="entry name" value="Leprecan_dom"/>
</dbReference>
<gene>
    <name evidence="5" type="ORF">GSONMT00077689001</name>
</gene>
<name>A0A060VTY6_ONCMY</name>
<dbReference type="InterPro" id="IPR052284">
    <property type="entry name" value="Collagen_mod_leprecan"/>
</dbReference>
<dbReference type="Gene3D" id="1.25.40.10">
    <property type="entry name" value="Tetratricopeptide repeat domain"/>
    <property type="match status" value="1"/>
</dbReference>
<accession>A0A060VTY6</accession>
<feature type="domain" description="Leprecan-like alpha-helical" evidence="4">
    <location>
        <begin position="49"/>
        <end position="224"/>
    </location>
</feature>